<dbReference type="RefSeq" id="WP_379849867.1">
    <property type="nucleotide sequence ID" value="NZ_JBHSMA010000012.1"/>
</dbReference>
<feature type="domain" description="RagB/SusD" evidence="7">
    <location>
        <begin position="318"/>
        <end position="506"/>
    </location>
</feature>
<keyword evidence="3 6" id="KW-0732">Signal</keyword>
<evidence type="ECO:0000313" key="10">
    <source>
        <dbReference type="Proteomes" id="UP001596106"/>
    </source>
</evidence>
<dbReference type="InterPro" id="IPR033985">
    <property type="entry name" value="SusD-like_N"/>
</dbReference>
<dbReference type="InterPro" id="IPR012944">
    <property type="entry name" value="SusD_RagB_dom"/>
</dbReference>
<evidence type="ECO:0000256" key="1">
    <source>
        <dbReference type="ARBA" id="ARBA00004442"/>
    </source>
</evidence>
<dbReference type="PROSITE" id="PS51257">
    <property type="entry name" value="PROKAR_LIPOPROTEIN"/>
    <property type="match status" value="1"/>
</dbReference>
<keyword evidence="4" id="KW-0472">Membrane</keyword>
<comment type="subcellular location">
    <subcellularLocation>
        <location evidence="1">Cell outer membrane</location>
    </subcellularLocation>
</comment>
<evidence type="ECO:0000259" key="8">
    <source>
        <dbReference type="Pfam" id="PF14322"/>
    </source>
</evidence>
<feature type="chain" id="PRO_5047028882" evidence="6">
    <location>
        <begin position="16"/>
        <end position="506"/>
    </location>
</feature>
<dbReference type="CDD" id="cd08977">
    <property type="entry name" value="SusD"/>
    <property type="match status" value="1"/>
</dbReference>
<dbReference type="EMBL" id="JBHSMA010000012">
    <property type="protein sequence ID" value="MFC5412397.1"/>
    <property type="molecule type" value="Genomic_DNA"/>
</dbReference>
<name>A0ABW0IIZ4_9BACT</name>
<comment type="similarity">
    <text evidence="2">Belongs to the SusD family.</text>
</comment>
<dbReference type="Proteomes" id="UP001596106">
    <property type="component" value="Unassembled WGS sequence"/>
</dbReference>
<evidence type="ECO:0000256" key="2">
    <source>
        <dbReference type="ARBA" id="ARBA00006275"/>
    </source>
</evidence>
<reference evidence="10" key="1">
    <citation type="journal article" date="2019" name="Int. J. Syst. Evol. Microbiol.">
        <title>The Global Catalogue of Microorganisms (GCM) 10K type strain sequencing project: providing services to taxonomists for standard genome sequencing and annotation.</title>
        <authorList>
            <consortium name="The Broad Institute Genomics Platform"/>
            <consortium name="The Broad Institute Genome Sequencing Center for Infectious Disease"/>
            <person name="Wu L."/>
            <person name="Ma J."/>
        </authorList>
    </citation>
    <scope>NUCLEOTIDE SEQUENCE [LARGE SCALE GENOMIC DNA]</scope>
    <source>
        <strain evidence="10">CCUG 55250</strain>
    </source>
</reference>
<feature type="signal peptide" evidence="6">
    <location>
        <begin position="1"/>
        <end position="15"/>
    </location>
</feature>
<organism evidence="9 10">
    <name type="scientific">Larkinella bovis</name>
    <dbReference type="NCBI Taxonomy" id="683041"/>
    <lineage>
        <taxon>Bacteria</taxon>
        <taxon>Pseudomonadati</taxon>
        <taxon>Bacteroidota</taxon>
        <taxon>Cytophagia</taxon>
        <taxon>Cytophagales</taxon>
        <taxon>Spirosomataceae</taxon>
        <taxon>Larkinella</taxon>
    </lineage>
</organism>
<evidence type="ECO:0000256" key="6">
    <source>
        <dbReference type="SAM" id="SignalP"/>
    </source>
</evidence>
<gene>
    <name evidence="9" type="ORF">ACFPMF_23940</name>
</gene>
<dbReference type="Gene3D" id="1.25.40.390">
    <property type="match status" value="1"/>
</dbReference>
<accession>A0ABW0IIZ4</accession>
<keyword evidence="5" id="KW-0998">Cell outer membrane</keyword>
<comment type="caution">
    <text evidence="9">The sequence shown here is derived from an EMBL/GenBank/DDBJ whole genome shotgun (WGS) entry which is preliminary data.</text>
</comment>
<evidence type="ECO:0000259" key="7">
    <source>
        <dbReference type="Pfam" id="PF07980"/>
    </source>
</evidence>
<dbReference type="InterPro" id="IPR011990">
    <property type="entry name" value="TPR-like_helical_dom_sf"/>
</dbReference>
<dbReference type="Pfam" id="PF14322">
    <property type="entry name" value="SusD-like_3"/>
    <property type="match status" value="1"/>
</dbReference>
<evidence type="ECO:0000256" key="3">
    <source>
        <dbReference type="ARBA" id="ARBA00022729"/>
    </source>
</evidence>
<evidence type="ECO:0000313" key="9">
    <source>
        <dbReference type="EMBL" id="MFC5412397.1"/>
    </source>
</evidence>
<sequence length="506" mass="56647">MKLMNRHIVSSLVLAAGLSLTSCENFLEEKPYSFLAPANYYQTPGDALAALTGAYDALGDNSSTYMARLLPYLTWFPSDEALPPLLAPQRQLDNFSFAADHADILNLWRQIYDAINRSNTVIERVPGIAMDETLKQQYVAEARFLRGFHYFNLVRLWGGVPLMDKTVTTIDEALVERSSVADVYALIIADLENAGQNLPATNQQGRATKGAAKGLLAKAYLTRASSEAGQASDYQKCADLAKEVIDMTQYRLMPDYQLAVGGANEFNAESLFEWQADRNLLAVGEHSVFGQFTLPRDIIGLVPEAGQTGESNVVSEIGFFNRYDDRDYRKESTFITQGTNRQNKVVTWREFTYPYPAPAWKFVNTKATTRNGYAFSSNFPVLRLADVYLMRAEALNEVGGPTAEAYAMINAVRTRARNRNGASTSTFPANLVGLTKEQFRDAVLDERAIELGFEGHRWFDLVRTKRFVQTLKAAHPEFPVTEKHNLYPIPINEILLNNKLTQNPGW</sequence>
<proteinExistence type="inferred from homology"/>
<dbReference type="SUPFAM" id="SSF48452">
    <property type="entry name" value="TPR-like"/>
    <property type="match status" value="1"/>
</dbReference>
<evidence type="ECO:0000256" key="4">
    <source>
        <dbReference type="ARBA" id="ARBA00023136"/>
    </source>
</evidence>
<evidence type="ECO:0000256" key="5">
    <source>
        <dbReference type="ARBA" id="ARBA00023237"/>
    </source>
</evidence>
<dbReference type="Pfam" id="PF07980">
    <property type="entry name" value="SusD_RagB"/>
    <property type="match status" value="1"/>
</dbReference>
<keyword evidence="10" id="KW-1185">Reference proteome</keyword>
<feature type="domain" description="SusD-like N-terminal" evidence="8">
    <location>
        <begin position="96"/>
        <end position="221"/>
    </location>
</feature>
<protein>
    <submittedName>
        <fullName evidence="9">RagB/SusD family nutrient uptake outer membrane protein</fullName>
    </submittedName>
</protein>